<keyword evidence="5" id="KW-1185">Reference proteome</keyword>
<keyword evidence="3" id="KW-0732">Signal</keyword>
<evidence type="ECO:0000256" key="1">
    <source>
        <dbReference type="ARBA" id="ARBA00009275"/>
    </source>
</evidence>
<dbReference type="SUPFAM" id="SSF51556">
    <property type="entry name" value="Metallo-dependent hydrolases"/>
    <property type="match status" value="1"/>
</dbReference>
<dbReference type="Proteomes" id="UP000683360">
    <property type="component" value="Unassembled WGS sequence"/>
</dbReference>
<evidence type="ECO:0000313" key="4">
    <source>
        <dbReference type="EMBL" id="CAG2185029.1"/>
    </source>
</evidence>
<feature type="region of interest" description="Disordered" evidence="2">
    <location>
        <begin position="48"/>
        <end position="117"/>
    </location>
</feature>
<sequence length="342" mass="37956">MFRACSTHISPLLIALFYPVIRPVLYPYSIDTRTGTGPQCDTVTALDANSIDKPPTLDLGEISSSDKGFTGDIENAEISSTDDEPRPSAFPSSEHTSRMEEGSRSDQDVLSLSPHNEWHDTKSDCTDLYVVDLMVLDEVGPDDSDATANISPGALGPVEGYSNIATGMLPMSFSYHYEPGSGETIESQSEDCTAIVPSKSRLRSHVDKHLEYLLGSYKCVAVCEIGLDFTTRCDCGRYITQEQCKKQMRECQEQALIQMLEIVQSRQMPVILHYRDGESGDAAARVLTIIRGDFANLKYHRQCFDGGDEELRQWQSLERCKSYIQHRCDITNLASPAGTVMQ</sequence>
<comment type="similarity">
    <text evidence="1">Belongs to the metallo-dependent hydrolases superfamily. TatD-type hydrolase family.</text>
</comment>
<dbReference type="GO" id="GO:0016788">
    <property type="term" value="F:hydrolase activity, acting on ester bonds"/>
    <property type="evidence" value="ECO:0007669"/>
    <property type="project" value="InterPro"/>
</dbReference>
<evidence type="ECO:0000256" key="2">
    <source>
        <dbReference type="SAM" id="MobiDB-lite"/>
    </source>
</evidence>
<reference evidence="4" key="1">
    <citation type="submission" date="2021-03" db="EMBL/GenBank/DDBJ databases">
        <authorList>
            <person name="Bekaert M."/>
        </authorList>
    </citation>
    <scope>NUCLEOTIDE SEQUENCE</scope>
</reference>
<feature type="compositionally biased region" description="Basic and acidic residues" evidence="2">
    <location>
        <begin position="95"/>
        <end position="107"/>
    </location>
</feature>
<organism evidence="4 5">
    <name type="scientific">Mytilus edulis</name>
    <name type="common">Blue mussel</name>
    <dbReference type="NCBI Taxonomy" id="6550"/>
    <lineage>
        <taxon>Eukaryota</taxon>
        <taxon>Metazoa</taxon>
        <taxon>Spiralia</taxon>
        <taxon>Lophotrochozoa</taxon>
        <taxon>Mollusca</taxon>
        <taxon>Bivalvia</taxon>
        <taxon>Autobranchia</taxon>
        <taxon>Pteriomorphia</taxon>
        <taxon>Mytilida</taxon>
        <taxon>Mytiloidea</taxon>
        <taxon>Mytilidae</taxon>
        <taxon>Mytilinae</taxon>
        <taxon>Mytilus</taxon>
    </lineage>
</organism>
<dbReference type="AlphaFoldDB" id="A0A8S3PMR0"/>
<dbReference type="Gene3D" id="3.20.20.140">
    <property type="entry name" value="Metal-dependent hydrolases"/>
    <property type="match status" value="1"/>
</dbReference>
<name>A0A8S3PMR0_MYTED</name>
<evidence type="ECO:0000313" key="5">
    <source>
        <dbReference type="Proteomes" id="UP000683360"/>
    </source>
</evidence>
<dbReference type="Pfam" id="PF01026">
    <property type="entry name" value="TatD_DNase"/>
    <property type="match status" value="1"/>
</dbReference>
<dbReference type="EC" id="3.1.21.-" evidence="4"/>
<comment type="caution">
    <text evidence="4">The sequence shown here is derived from an EMBL/GenBank/DDBJ whole genome shotgun (WGS) entry which is preliminary data.</text>
</comment>
<dbReference type="InterPro" id="IPR001130">
    <property type="entry name" value="TatD-like"/>
</dbReference>
<dbReference type="EMBL" id="CAJPWZ010000058">
    <property type="protein sequence ID" value="CAG2185029.1"/>
    <property type="molecule type" value="Genomic_DNA"/>
</dbReference>
<dbReference type="OrthoDB" id="10506642at2759"/>
<proteinExistence type="inferred from homology"/>
<gene>
    <name evidence="4" type="ORF">MEDL_655</name>
</gene>
<feature type="signal peptide" evidence="3">
    <location>
        <begin position="1"/>
        <end position="23"/>
    </location>
</feature>
<evidence type="ECO:0000256" key="3">
    <source>
        <dbReference type="SAM" id="SignalP"/>
    </source>
</evidence>
<accession>A0A8S3PMR0</accession>
<protein>
    <submittedName>
        <fullName evidence="4">TatD</fullName>
        <ecNumber evidence="4">3.1.21.-</ecNumber>
    </submittedName>
</protein>
<keyword evidence="4" id="KW-0378">Hydrolase</keyword>
<feature type="chain" id="PRO_5035854901" evidence="3">
    <location>
        <begin position="24"/>
        <end position="342"/>
    </location>
</feature>
<dbReference type="InterPro" id="IPR032466">
    <property type="entry name" value="Metal_Hydrolase"/>
</dbReference>